<dbReference type="EMBL" id="SRMO01000059">
    <property type="protein sequence ID" value="TGG92658.1"/>
    <property type="molecule type" value="Genomic_DNA"/>
</dbReference>
<dbReference type="AlphaFoldDB" id="A0A524RNP3"/>
<dbReference type="Gene3D" id="2.40.128.130">
    <property type="entry name" value="Autotransporter beta-domain"/>
    <property type="match status" value="1"/>
</dbReference>
<comment type="caution">
    <text evidence="2">The sequence shown here is derived from an EMBL/GenBank/DDBJ whole genome shotgun (WGS) entry which is preliminary data.</text>
</comment>
<organism evidence="2 3">
    <name type="scientific">Aphanocapsa feldmannii 277cV</name>
    <dbReference type="NCBI Taxonomy" id="2507553"/>
    <lineage>
        <taxon>Bacteria</taxon>
        <taxon>Bacillati</taxon>
        <taxon>Cyanobacteriota</taxon>
        <taxon>Cyanophyceae</taxon>
        <taxon>Oscillatoriophycideae</taxon>
        <taxon>Chroococcales</taxon>
        <taxon>Microcystaceae</taxon>
        <taxon>Aphanocapsa</taxon>
    </lineage>
</organism>
<evidence type="ECO:0000259" key="1">
    <source>
        <dbReference type="Pfam" id="PF03797"/>
    </source>
</evidence>
<reference evidence="2 3" key="1">
    <citation type="journal article" date="2019" name="mSystems">
        <title>Life at home and on the roam: Genomic adaptions reflect the dual lifestyle of an intracellular, facultative symbiont.</title>
        <authorList>
            <person name="Burgsdorf I."/>
        </authorList>
    </citation>
    <scope>NUCLEOTIDE SEQUENCE [LARGE SCALE GENOMIC DNA]</scope>
    <source>
        <strain evidence="2">277cV</strain>
    </source>
</reference>
<dbReference type="Pfam" id="PF03797">
    <property type="entry name" value="Autotransporter"/>
    <property type="match status" value="1"/>
</dbReference>
<proteinExistence type="predicted"/>
<dbReference type="SUPFAM" id="SSF103515">
    <property type="entry name" value="Autotransporter"/>
    <property type="match status" value="1"/>
</dbReference>
<feature type="domain" description="Autotransporter" evidence="1">
    <location>
        <begin position="134"/>
        <end position="237"/>
    </location>
</feature>
<protein>
    <submittedName>
        <fullName evidence="2">Autotransporter outer membrane beta-barrel domain-containing protein</fullName>
    </submittedName>
</protein>
<dbReference type="InterPro" id="IPR036709">
    <property type="entry name" value="Autotransporte_beta_dom_sf"/>
</dbReference>
<name>A0A524RNP3_9CHRO</name>
<accession>A0A524RNP3</accession>
<sequence length="271" mass="28811">MGVASDSNNATATGTIVDDDMATAKERQNRVNEEVLPKVTQAIAVSTLSAITGRIDSVVSGTMPGEVNLTSVSSLYHTLKSNEQALNDGTFNLAQVPGGSSFLWRSIPAKVVDTTVDQLGGSGGVGQRRHRKLSGDEDSGVEWDGNVFSFHLGMDVPIPKRPDLLAGFSVSRSLGSFDYIDRSDPVEVEGSYRSSMTGIHPYVNWSLPQGRVNLWATAGYGWGEIEIDDDIGGVTSSDTTMQATPPCRWGLWAPASGCSRPTSGLKTAQPC</sequence>
<evidence type="ECO:0000313" key="3">
    <source>
        <dbReference type="Proteomes" id="UP000317990"/>
    </source>
</evidence>
<evidence type="ECO:0000313" key="2">
    <source>
        <dbReference type="EMBL" id="TGG92658.1"/>
    </source>
</evidence>
<dbReference type="InterPro" id="IPR005546">
    <property type="entry name" value="Autotransporte_beta"/>
</dbReference>
<gene>
    <name evidence="2" type="ORF">ERJ67_05485</name>
</gene>
<dbReference type="Proteomes" id="UP000317990">
    <property type="component" value="Unassembled WGS sequence"/>
</dbReference>